<comment type="caution">
    <text evidence="2">The sequence shown here is derived from an EMBL/GenBank/DDBJ whole genome shotgun (WGS) entry which is preliminary data.</text>
</comment>
<name>A0A9W5YHQ6_9FIRM</name>
<accession>A0A9W5YHQ6</accession>
<feature type="domain" description="Copper amine oxidase-like N-terminal" evidence="1">
    <location>
        <begin position="56"/>
        <end position="142"/>
    </location>
</feature>
<protein>
    <recommendedName>
        <fullName evidence="1">Copper amine oxidase-like N-terminal domain-containing protein</fullName>
    </recommendedName>
</protein>
<evidence type="ECO:0000313" key="3">
    <source>
        <dbReference type="Proteomes" id="UP001144256"/>
    </source>
</evidence>
<dbReference type="Gene3D" id="3.30.457.10">
    <property type="entry name" value="Copper amine oxidase-like, N-terminal domain"/>
    <property type="match status" value="1"/>
</dbReference>
<gene>
    <name evidence="2" type="ORF">SH1V18_46190</name>
</gene>
<dbReference type="SUPFAM" id="SSF55383">
    <property type="entry name" value="Copper amine oxidase, domain N"/>
    <property type="match status" value="1"/>
</dbReference>
<dbReference type="EMBL" id="BRLB01000027">
    <property type="protein sequence ID" value="GKX32139.1"/>
    <property type="molecule type" value="Genomic_DNA"/>
</dbReference>
<dbReference type="InterPro" id="IPR036582">
    <property type="entry name" value="Mao_N_sf"/>
</dbReference>
<organism evidence="2 3">
    <name type="scientific">Vallitalea longa</name>
    <dbReference type="NCBI Taxonomy" id="2936439"/>
    <lineage>
        <taxon>Bacteria</taxon>
        <taxon>Bacillati</taxon>
        <taxon>Bacillota</taxon>
        <taxon>Clostridia</taxon>
        <taxon>Lachnospirales</taxon>
        <taxon>Vallitaleaceae</taxon>
        <taxon>Vallitalea</taxon>
    </lineage>
</organism>
<dbReference type="InterPro" id="IPR012854">
    <property type="entry name" value="Cu_amine_oxidase-like_N"/>
</dbReference>
<dbReference type="Pfam" id="PF07833">
    <property type="entry name" value="Cu_amine_oxidN1"/>
    <property type="match status" value="1"/>
</dbReference>
<dbReference type="RefSeq" id="WP_281819558.1">
    <property type="nucleotide sequence ID" value="NZ_BRLB01000027.1"/>
</dbReference>
<dbReference type="Proteomes" id="UP001144256">
    <property type="component" value="Unassembled WGS sequence"/>
</dbReference>
<reference evidence="2" key="1">
    <citation type="submission" date="2022-06" db="EMBL/GenBank/DDBJ databases">
        <title>Vallitalea longa sp. nov., an anaerobic bacterium isolated from marine sediment.</title>
        <authorList>
            <person name="Hirano S."/>
            <person name="Terahara T."/>
            <person name="Mori K."/>
            <person name="Hamada M."/>
            <person name="Matsumoto R."/>
            <person name="Kobayashi T."/>
        </authorList>
    </citation>
    <scope>NUCLEOTIDE SEQUENCE</scope>
    <source>
        <strain evidence="2">SH18-1</strain>
    </source>
</reference>
<evidence type="ECO:0000259" key="1">
    <source>
        <dbReference type="Pfam" id="PF07833"/>
    </source>
</evidence>
<keyword evidence="3" id="KW-1185">Reference proteome</keyword>
<dbReference type="AlphaFoldDB" id="A0A9W5YHQ6"/>
<evidence type="ECO:0000313" key="2">
    <source>
        <dbReference type="EMBL" id="GKX32139.1"/>
    </source>
</evidence>
<sequence>MIVKKSCIAIALAGVMTLGTGITSQAISDTDIICYNSEEIMKKPVSIDTNIGVEGLAYQKDGYLMLPLRLTCERLGMDVKWVGETRSVEISKDSIWTSITLEKDSYFQGRMAPFSLGIAPELIDESTYVPAEFFNEIFDQDVFDIFERNKVDGTVSNIIETKNGKLISVEYDENKIIFIVNDNTKIADKFTNQELNVDDIEEGDRLIAIHDSKMTMSLPPQTYAYSINVEKADTIKGVTSNITQTKNGHMLTVDYDENKTIIFNISDETKITDQTTGEIKDITDIKNGDELVVKHSKIMTKSIPPQTVAYEIQICSNVKDK</sequence>
<proteinExistence type="predicted"/>